<dbReference type="Proteomes" id="UP000579153">
    <property type="component" value="Unassembled WGS sequence"/>
</dbReference>
<sequence>MHSSHLHDPLALAVVSSHRTSEGTVSYLRCACGVWEVRTSGMVATVPPRRRG</sequence>
<proteinExistence type="predicted"/>
<evidence type="ECO:0000313" key="1">
    <source>
        <dbReference type="EMBL" id="MBB5780016.1"/>
    </source>
</evidence>
<name>A0A7W9GA58_9ACTN</name>
<accession>A0A7W9GA58</accession>
<keyword evidence="2" id="KW-1185">Reference proteome</keyword>
<comment type="caution">
    <text evidence="1">The sequence shown here is derived from an EMBL/GenBank/DDBJ whole genome shotgun (WGS) entry which is preliminary data.</text>
</comment>
<gene>
    <name evidence="1" type="ORF">HD596_006772</name>
</gene>
<dbReference type="RefSeq" id="WP_185073242.1">
    <property type="nucleotide sequence ID" value="NZ_JACHMB010000001.1"/>
</dbReference>
<organism evidence="1 2">
    <name type="scientific">Nonomuraea jabiensis</name>
    <dbReference type="NCBI Taxonomy" id="882448"/>
    <lineage>
        <taxon>Bacteria</taxon>
        <taxon>Bacillati</taxon>
        <taxon>Actinomycetota</taxon>
        <taxon>Actinomycetes</taxon>
        <taxon>Streptosporangiales</taxon>
        <taxon>Streptosporangiaceae</taxon>
        <taxon>Nonomuraea</taxon>
    </lineage>
</organism>
<reference evidence="1 2" key="1">
    <citation type="submission" date="2020-08" db="EMBL/GenBank/DDBJ databases">
        <title>Sequencing the genomes of 1000 actinobacteria strains.</title>
        <authorList>
            <person name="Klenk H.-P."/>
        </authorList>
    </citation>
    <scope>NUCLEOTIDE SEQUENCE [LARGE SCALE GENOMIC DNA]</scope>
    <source>
        <strain evidence="1 2">DSM 45507</strain>
    </source>
</reference>
<dbReference type="EMBL" id="JACHMB010000001">
    <property type="protein sequence ID" value="MBB5780016.1"/>
    <property type="molecule type" value="Genomic_DNA"/>
</dbReference>
<protein>
    <submittedName>
        <fullName evidence="1">Uncharacterized protein</fullName>
    </submittedName>
</protein>
<dbReference type="AlphaFoldDB" id="A0A7W9GA58"/>
<evidence type="ECO:0000313" key="2">
    <source>
        <dbReference type="Proteomes" id="UP000579153"/>
    </source>
</evidence>